<comment type="caution">
    <text evidence="1">The sequence shown here is derived from an EMBL/GenBank/DDBJ whole genome shotgun (WGS) entry which is preliminary data.</text>
</comment>
<keyword evidence="2" id="KW-1185">Reference proteome</keyword>
<evidence type="ECO:0000313" key="1">
    <source>
        <dbReference type="EMBL" id="TDH38290.1"/>
    </source>
</evidence>
<gene>
    <name evidence="1" type="ORF">E2A64_04000</name>
</gene>
<accession>A0A4R5PMP9</accession>
<organism evidence="1 2">
    <name type="scientific">Pseudohoeflea suaedae</name>
    <dbReference type="NCBI Taxonomy" id="877384"/>
    <lineage>
        <taxon>Bacteria</taxon>
        <taxon>Pseudomonadati</taxon>
        <taxon>Pseudomonadota</taxon>
        <taxon>Alphaproteobacteria</taxon>
        <taxon>Hyphomicrobiales</taxon>
        <taxon>Rhizobiaceae</taxon>
        <taxon>Pseudohoeflea</taxon>
    </lineage>
</organism>
<evidence type="ECO:0008006" key="3">
    <source>
        <dbReference type="Google" id="ProtNLM"/>
    </source>
</evidence>
<proteinExistence type="predicted"/>
<dbReference type="EMBL" id="SMSI01000001">
    <property type="protein sequence ID" value="TDH38290.1"/>
    <property type="molecule type" value="Genomic_DNA"/>
</dbReference>
<sequence>MSLSHGHGAREHSLGGLLGRLEAVLDEENTKLGKDKTFDLSRTNAIKSRCLYEMSVLMRDSGTRRIGKEAEAQLGDIRKKLEINTLKVKAHMDAVREVAEMLRDVATEAEADGTYSADDFLAYDLS</sequence>
<name>A0A4R5PMP9_9HYPH</name>
<dbReference type="Proteomes" id="UP000295131">
    <property type="component" value="Unassembled WGS sequence"/>
</dbReference>
<reference evidence="1 2" key="1">
    <citation type="journal article" date="2013" name="Int. J. Syst. Evol. Microbiol.">
        <title>Hoeflea suaedae sp. nov., an endophytic bacterium isolated from the root of the halophyte Suaeda maritima.</title>
        <authorList>
            <person name="Chung E.J."/>
            <person name="Park J.A."/>
            <person name="Pramanik P."/>
            <person name="Bibi F."/>
            <person name="Jeon C.O."/>
            <person name="Chung Y.R."/>
        </authorList>
    </citation>
    <scope>NUCLEOTIDE SEQUENCE [LARGE SCALE GENOMIC DNA]</scope>
    <source>
        <strain evidence="1 2">YC6898</strain>
    </source>
</reference>
<dbReference type="RefSeq" id="WP_133283124.1">
    <property type="nucleotide sequence ID" value="NZ_SMSI01000001.1"/>
</dbReference>
<evidence type="ECO:0000313" key="2">
    <source>
        <dbReference type="Proteomes" id="UP000295131"/>
    </source>
</evidence>
<dbReference type="OrthoDB" id="8294122at2"/>
<protein>
    <recommendedName>
        <fullName evidence="3">Flagellar protein FlgN</fullName>
    </recommendedName>
</protein>
<dbReference type="AlphaFoldDB" id="A0A4R5PMP9"/>